<evidence type="ECO:0000313" key="2">
    <source>
        <dbReference type="Proteomes" id="UP000770717"/>
    </source>
</evidence>
<keyword evidence="2" id="KW-1185">Reference proteome</keyword>
<dbReference type="EMBL" id="WNTK01000002">
    <property type="protein sequence ID" value="KAG9489466.1"/>
    <property type="molecule type" value="Genomic_DNA"/>
</dbReference>
<comment type="caution">
    <text evidence="1">The sequence shown here is derived from an EMBL/GenBank/DDBJ whole genome shotgun (WGS) entry which is preliminary data.</text>
</comment>
<protein>
    <submittedName>
        <fullName evidence="1">Uncharacterized protein</fullName>
    </submittedName>
</protein>
<accession>A0A8J6FLE0</accession>
<evidence type="ECO:0000313" key="1">
    <source>
        <dbReference type="EMBL" id="KAG9489466.1"/>
    </source>
</evidence>
<name>A0A8J6FLE0_ELECQ</name>
<sequence length="115" mass="13661">MVYSKPNVDLDYNYSQHCLYIGFSMYFWYAHKYSTMQTACIGKQIYKTVGRIQMQHVTPQPRETFGQHQVGMNCQAVRHCFPPFFNKMYSERVGCLLCKHVVHIHIHFFKKLSLC</sequence>
<dbReference type="Proteomes" id="UP000770717">
    <property type="component" value="Unassembled WGS sequence"/>
</dbReference>
<organism evidence="1 2">
    <name type="scientific">Eleutherodactylus coqui</name>
    <name type="common">Puerto Rican coqui</name>
    <dbReference type="NCBI Taxonomy" id="57060"/>
    <lineage>
        <taxon>Eukaryota</taxon>
        <taxon>Metazoa</taxon>
        <taxon>Chordata</taxon>
        <taxon>Craniata</taxon>
        <taxon>Vertebrata</taxon>
        <taxon>Euteleostomi</taxon>
        <taxon>Amphibia</taxon>
        <taxon>Batrachia</taxon>
        <taxon>Anura</taxon>
        <taxon>Neobatrachia</taxon>
        <taxon>Hyloidea</taxon>
        <taxon>Eleutherodactylidae</taxon>
        <taxon>Eleutherodactylinae</taxon>
        <taxon>Eleutherodactylus</taxon>
        <taxon>Eleutherodactylus</taxon>
    </lineage>
</organism>
<dbReference type="AlphaFoldDB" id="A0A8J6FLE0"/>
<proteinExistence type="predicted"/>
<reference evidence="1" key="1">
    <citation type="thesis" date="2020" institute="ProQuest LLC" country="789 East Eisenhower Parkway, Ann Arbor, MI, USA">
        <title>Comparative Genomics and Chromosome Evolution.</title>
        <authorList>
            <person name="Mudd A.B."/>
        </authorList>
    </citation>
    <scope>NUCLEOTIDE SEQUENCE</scope>
    <source>
        <strain evidence="1">HN-11 Male</strain>
        <tissue evidence="1">Kidney and liver</tissue>
    </source>
</reference>
<gene>
    <name evidence="1" type="ORF">GDO78_005437</name>
</gene>